<evidence type="ECO:0000256" key="6">
    <source>
        <dbReference type="ARBA" id="ARBA00022500"/>
    </source>
</evidence>
<keyword evidence="11" id="KW-0282">Flagellum</keyword>
<evidence type="ECO:0000259" key="10">
    <source>
        <dbReference type="Pfam" id="PF01052"/>
    </source>
</evidence>
<evidence type="ECO:0000256" key="3">
    <source>
        <dbReference type="ARBA" id="ARBA00011049"/>
    </source>
</evidence>
<dbReference type="InterPro" id="IPR001689">
    <property type="entry name" value="Flag_FliM"/>
</dbReference>
<keyword evidence="12" id="KW-1185">Reference proteome</keyword>
<protein>
    <recommendedName>
        <fullName evidence="4">Flagellar motor switch protein FliM</fullName>
    </recommendedName>
</protein>
<dbReference type="EMBL" id="JACOPL010000005">
    <property type="protein sequence ID" value="MBC5725093.1"/>
    <property type="molecule type" value="Genomic_DNA"/>
</dbReference>
<evidence type="ECO:0000256" key="5">
    <source>
        <dbReference type="ARBA" id="ARBA00022475"/>
    </source>
</evidence>
<comment type="similarity">
    <text evidence="3">Belongs to the FliM family.</text>
</comment>
<dbReference type="AlphaFoldDB" id="A0A923LTN5"/>
<evidence type="ECO:0000256" key="1">
    <source>
        <dbReference type="ARBA" id="ARBA00004117"/>
    </source>
</evidence>
<dbReference type="GO" id="GO:0050918">
    <property type="term" value="P:positive chemotaxis"/>
    <property type="evidence" value="ECO:0007669"/>
    <property type="project" value="TreeGrafter"/>
</dbReference>
<keyword evidence="8" id="KW-0472">Membrane</keyword>
<dbReference type="GO" id="GO:0071978">
    <property type="term" value="P:bacterial-type flagellum-dependent swarming motility"/>
    <property type="evidence" value="ECO:0007669"/>
    <property type="project" value="TreeGrafter"/>
</dbReference>
<keyword evidence="7" id="KW-0283">Flagellar rotation</keyword>
<keyword evidence="11" id="KW-0969">Cilium</keyword>
<dbReference type="PANTHER" id="PTHR30034:SF6">
    <property type="entry name" value="YOP PROTEINS TRANSLOCATION PROTEIN Q"/>
    <property type="match status" value="1"/>
</dbReference>
<feature type="domain" description="Flagellar motor switch protein FliN-like C-terminal" evidence="10">
    <location>
        <begin position="259"/>
        <end position="326"/>
    </location>
</feature>
<dbReference type="InterPro" id="IPR001543">
    <property type="entry name" value="FliN-like_C"/>
</dbReference>
<dbReference type="Proteomes" id="UP000606499">
    <property type="component" value="Unassembled WGS sequence"/>
</dbReference>
<evidence type="ECO:0000256" key="8">
    <source>
        <dbReference type="ARBA" id="ARBA00023136"/>
    </source>
</evidence>
<evidence type="ECO:0000256" key="9">
    <source>
        <dbReference type="ARBA" id="ARBA00023143"/>
    </source>
</evidence>
<evidence type="ECO:0000313" key="12">
    <source>
        <dbReference type="Proteomes" id="UP000606499"/>
    </source>
</evidence>
<dbReference type="PRINTS" id="PR00955">
    <property type="entry name" value="FLGMOTORFLIM"/>
</dbReference>
<comment type="caution">
    <text evidence="11">The sequence shown here is derived from an EMBL/GenBank/DDBJ whole genome shotgun (WGS) entry which is preliminary data.</text>
</comment>
<dbReference type="Gene3D" id="2.30.330.10">
    <property type="entry name" value="SpoA-like"/>
    <property type="match status" value="1"/>
</dbReference>
<reference evidence="11" key="1">
    <citation type="submission" date="2020-08" db="EMBL/GenBank/DDBJ databases">
        <title>Genome public.</title>
        <authorList>
            <person name="Liu C."/>
            <person name="Sun Q."/>
        </authorList>
    </citation>
    <scope>NUCLEOTIDE SEQUENCE</scope>
    <source>
        <strain evidence="11">NSJ-28</strain>
    </source>
</reference>
<keyword evidence="6" id="KW-0145">Chemotaxis</keyword>
<evidence type="ECO:0000256" key="7">
    <source>
        <dbReference type="ARBA" id="ARBA00022779"/>
    </source>
</evidence>
<dbReference type="CDD" id="cd17908">
    <property type="entry name" value="FliM"/>
    <property type="match status" value="1"/>
</dbReference>
<dbReference type="InterPro" id="IPR028976">
    <property type="entry name" value="CheC-like_sf"/>
</dbReference>
<dbReference type="GO" id="GO:0009425">
    <property type="term" value="C:bacterial-type flagellum basal body"/>
    <property type="evidence" value="ECO:0007669"/>
    <property type="project" value="UniProtKB-SubCell"/>
</dbReference>
<evidence type="ECO:0000256" key="4">
    <source>
        <dbReference type="ARBA" id="ARBA00021898"/>
    </source>
</evidence>
<dbReference type="GO" id="GO:0003774">
    <property type="term" value="F:cytoskeletal motor activity"/>
    <property type="evidence" value="ECO:0007669"/>
    <property type="project" value="InterPro"/>
</dbReference>
<dbReference type="SUPFAM" id="SSF101801">
    <property type="entry name" value="Surface presentation of antigens (SPOA)"/>
    <property type="match status" value="1"/>
</dbReference>
<dbReference type="Gene3D" id="3.40.1550.10">
    <property type="entry name" value="CheC-like"/>
    <property type="match status" value="1"/>
</dbReference>
<organism evidence="11 12">
    <name type="scientific">Agathobaculum faecis</name>
    <dbReference type="NCBI Taxonomy" id="2763013"/>
    <lineage>
        <taxon>Bacteria</taxon>
        <taxon>Bacillati</taxon>
        <taxon>Bacillota</taxon>
        <taxon>Clostridia</taxon>
        <taxon>Eubacteriales</taxon>
        <taxon>Butyricicoccaceae</taxon>
        <taxon>Agathobaculum</taxon>
    </lineage>
</organism>
<comment type="subcellular location">
    <subcellularLocation>
        <location evidence="1">Bacterial flagellum basal body</location>
    </subcellularLocation>
    <subcellularLocation>
        <location evidence="2">Cell membrane</location>
        <topology evidence="2">Peripheral membrane protein</topology>
    </subcellularLocation>
</comment>
<dbReference type="GO" id="GO:0005886">
    <property type="term" value="C:plasma membrane"/>
    <property type="evidence" value="ECO:0007669"/>
    <property type="project" value="UniProtKB-SubCell"/>
</dbReference>
<dbReference type="SUPFAM" id="SSF103039">
    <property type="entry name" value="CheC-like"/>
    <property type="match status" value="1"/>
</dbReference>
<keyword evidence="5" id="KW-1003">Cell membrane</keyword>
<dbReference type="Pfam" id="PF02154">
    <property type="entry name" value="FliM"/>
    <property type="match status" value="1"/>
</dbReference>
<dbReference type="Pfam" id="PF01052">
    <property type="entry name" value="FliMN_C"/>
    <property type="match status" value="1"/>
</dbReference>
<evidence type="ECO:0000313" key="11">
    <source>
        <dbReference type="EMBL" id="MBC5725093.1"/>
    </source>
</evidence>
<keyword evidence="11" id="KW-0966">Cell projection</keyword>
<sequence>MSEVLSQSQIDMLLNAARNGNIDAGVGNTAQSEEKRYPKYDFYSPKKFTRDRLKMVSSVFESYVRVLSSRLNAMLHLACDLEVESVEEQRYYEFSNALSERDVLVLVQDTLEDTGEKEPILLHITTGIMVSMIDRLLGGSGDVEGEIGSDYEYTDIELRLYTDLMRSMVDCLDSAWKNYIDIGFRFNRVEVNPTLVQLIGLDEAVVIIGITVKTAVSSGRFSICLPGTMLSDVFSQMNRETSSMRQPNKHDSDEIMDYLRASELPIIAELQHTTLRLSDIYHLHVGDVIDLGQPKDSKVFLNIGDKRWFDGTMGVFQKNKAVRIDKTYVLSEMGRLEDEGERQ</sequence>
<keyword evidence="9" id="KW-0975">Bacterial flagellum</keyword>
<name>A0A923LTN5_9FIRM</name>
<gene>
    <name evidence="11" type="ORF">H8S45_06435</name>
</gene>
<dbReference type="PIRSF" id="PIRSF002888">
    <property type="entry name" value="FliM"/>
    <property type="match status" value="1"/>
</dbReference>
<proteinExistence type="inferred from homology"/>
<dbReference type="PANTHER" id="PTHR30034">
    <property type="entry name" value="FLAGELLAR MOTOR SWITCH PROTEIN FLIM"/>
    <property type="match status" value="1"/>
</dbReference>
<evidence type="ECO:0000256" key="2">
    <source>
        <dbReference type="ARBA" id="ARBA00004202"/>
    </source>
</evidence>
<dbReference type="RefSeq" id="WP_054327093.1">
    <property type="nucleotide sequence ID" value="NZ_JACOPL010000005.1"/>
</dbReference>
<dbReference type="InterPro" id="IPR036429">
    <property type="entry name" value="SpoA-like_sf"/>
</dbReference>
<accession>A0A923LTN5</accession>